<proteinExistence type="predicted"/>
<evidence type="ECO:0008006" key="3">
    <source>
        <dbReference type="Google" id="ProtNLM"/>
    </source>
</evidence>
<dbReference type="EMBL" id="JAQOSQ010000012">
    <property type="protein sequence ID" value="MDJ1184172.1"/>
    <property type="molecule type" value="Genomic_DNA"/>
</dbReference>
<evidence type="ECO:0000313" key="1">
    <source>
        <dbReference type="EMBL" id="MDJ1184172.1"/>
    </source>
</evidence>
<evidence type="ECO:0000313" key="2">
    <source>
        <dbReference type="Proteomes" id="UP001232992"/>
    </source>
</evidence>
<gene>
    <name evidence="1" type="ORF">PMH09_13355</name>
</gene>
<dbReference type="RefSeq" id="WP_283758825.1">
    <property type="nucleotide sequence ID" value="NZ_JAQOSQ010000012.1"/>
</dbReference>
<reference evidence="1 2" key="1">
    <citation type="submission" date="2023-01" db="EMBL/GenBank/DDBJ databases">
        <title>Novel diversity within Roseofilum (Cyanobacteria; Desertifilaceae) from marine benthic mats with descriptions of four novel species.</title>
        <authorList>
            <person name="Wang Y."/>
            <person name="Berthold D.E."/>
            <person name="Hu J."/>
            <person name="Lefler F.W."/>
            <person name="Laughinghouse H.D. IV."/>
        </authorList>
    </citation>
    <scope>NUCLEOTIDE SEQUENCE [LARGE SCALE GENOMIC DNA]</scope>
    <source>
        <strain evidence="1 2">BLCC-M143</strain>
    </source>
</reference>
<accession>A0ABT7BY95</accession>
<keyword evidence="2" id="KW-1185">Reference proteome</keyword>
<sequence length="119" mass="13445">MTIPSELNVLINRLNVELDRIETQATEGLRLLGPIMSSFPNNTVLIQQFAYFNTILFFVASSRKQINDGIELSSDTTVSEETIQALGETFSNLLGKVIEVKLKVETIVNRWRSEDENLN</sequence>
<name>A0ABT7BY95_9CYAN</name>
<dbReference type="Proteomes" id="UP001232992">
    <property type="component" value="Unassembled WGS sequence"/>
</dbReference>
<protein>
    <recommendedName>
        <fullName evidence="3">Restriction endonuclease subunit S</fullName>
    </recommendedName>
</protein>
<organism evidence="1 2">
    <name type="scientific">Roseofilum casamattae BLCC-M143</name>
    <dbReference type="NCBI Taxonomy" id="3022442"/>
    <lineage>
        <taxon>Bacteria</taxon>
        <taxon>Bacillati</taxon>
        <taxon>Cyanobacteriota</taxon>
        <taxon>Cyanophyceae</taxon>
        <taxon>Desertifilales</taxon>
        <taxon>Desertifilaceae</taxon>
        <taxon>Roseofilum</taxon>
        <taxon>Roseofilum casamattae</taxon>
    </lineage>
</organism>
<comment type="caution">
    <text evidence="1">The sequence shown here is derived from an EMBL/GenBank/DDBJ whole genome shotgun (WGS) entry which is preliminary data.</text>
</comment>